<dbReference type="EMBL" id="JAFNEN010000126">
    <property type="protein sequence ID" value="KAG8193269.1"/>
    <property type="molecule type" value="Genomic_DNA"/>
</dbReference>
<name>A0AAV6VBC3_9ARAC</name>
<reference evidence="1 2" key="1">
    <citation type="journal article" date="2022" name="Nat. Ecol. Evol.">
        <title>A masculinizing supergene underlies an exaggerated male reproductive morph in a spider.</title>
        <authorList>
            <person name="Hendrickx F."/>
            <person name="De Corte Z."/>
            <person name="Sonet G."/>
            <person name="Van Belleghem S.M."/>
            <person name="Kostlbacher S."/>
            <person name="Vangestel C."/>
        </authorList>
    </citation>
    <scope>NUCLEOTIDE SEQUENCE [LARGE SCALE GENOMIC DNA]</scope>
    <source>
        <strain evidence="1">W744_W776</strain>
    </source>
</reference>
<sequence>MPVLLEIKNDEVSMLDVKKIFWSSKAAFSPLMFDMLNRKTFADPEGTIIRVPRSKIAETNPIFIRKLNRS</sequence>
<gene>
    <name evidence="1" type="ORF">JTE90_027013</name>
</gene>
<organism evidence="1 2">
    <name type="scientific">Oedothorax gibbosus</name>
    <dbReference type="NCBI Taxonomy" id="931172"/>
    <lineage>
        <taxon>Eukaryota</taxon>
        <taxon>Metazoa</taxon>
        <taxon>Ecdysozoa</taxon>
        <taxon>Arthropoda</taxon>
        <taxon>Chelicerata</taxon>
        <taxon>Arachnida</taxon>
        <taxon>Araneae</taxon>
        <taxon>Araneomorphae</taxon>
        <taxon>Entelegynae</taxon>
        <taxon>Araneoidea</taxon>
        <taxon>Linyphiidae</taxon>
        <taxon>Erigoninae</taxon>
        <taxon>Oedothorax</taxon>
    </lineage>
</organism>
<protein>
    <submittedName>
        <fullName evidence="1">Uncharacterized protein</fullName>
    </submittedName>
</protein>
<comment type="caution">
    <text evidence="1">The sequence shown here is derived from an EMBL/GenBank/DDBJ whole genome shotgun (WGS) entry which is preliminary data.</text>
</comment>
<evidence type="ECO:0000313" key="2">
    <source>
        <dbReference type="Proteomes" id="UP000827092"/>
    </source>
</evidence>
<keyword evidence="2" id="KW-1185">Reference proteome</keyword>
<dbReference type="AlphaFoldDB" id="A0AAV6VBC3"/>
<accession>A0AAV6VBC3</accession>
<proteinExistence type="predicted"/>
<evidence type="ECO:0000313" key="1">
    <source>
        <dbReference type="EMBL" id="KAG8193269.1"/>
    </source>
</evidence>
<dbReference type="Proteomes" id="UP000827092">
    <property type="component" value="Unassembled WGS sequence"/>
</dbReference>